<dbReference type="Proteomes" id="UP000266643">
    <property type="component" value="Unassembled WGS sequence"/>
</dbReference>
<dbReference type="SUPFAM" id="SSF55781">
    <property type="entry name" value="GAF domain-like"/>
    <property type="match status" value="1"/>
</dbReference>
<feature type="region of interest" description="Disordered" evidence="5">
    <location>
        <begin position="1"/>
        <end position="72"/>
    </location>
</feature>
<feature type="region of interest" description="Disordered" evidence="5">
    <location>
        <begin position="162"/>
        <end position="181"/>
    </location>
</feature>
<evidence type="ECO:0000256" key="1">
    <source>
        <dbReference type="ARBA" id="ARBA00022723"/>
    </source>
</evidence>
<feature type="region of interest" description="Disordered" evidence="5">
    <location>
        <begin position="409"/>
        <end position="469"/>
    </location>
</feature>
<sequence length="677" mass="73463">MSEDVPESQPSPVPSTTFMTPFDLTREEEADLHDSARSKASALLAATSNPPGPEWTRTKSLGPSILESTSPTQTSVRATALIRGSPELVLQVLDSAVVSSYRNAMRLVYQHAFADTAVLYHHQMNSHESLAVQWTAFRCHNPLLTDIDMCCVEYTNIPLFPPTSPKQSRRSTNQEDSDPNDDECLGQTCIGYKLCESITRKQCPSLQDSHCLERVSSPLWGYALYPSNNGIQVVFTMSLSHDSSSLRRLANRRLLLFLAAALPRLQQAVDVVQHQQHQYPPHTSTNTYDNNALEASSSSITCGLCARLFSHRRRRHPCRACSQDVCHICSSFHDVAVPGVGLARVRVCTKCRPLPVETPAAPAIPPPRLRTVPTNQTTLISSTPTPTSAPAPPPIAIRSRMQLDLDMVHTPAPRASPGKWAPRSPLVPPRSTGTSKAGFHGFSVRHPSTSPVPSPGKPPHSTDSPQRKLSVPTTTTLLGLLEQATAAMQCKFAGLSMVKTPSDPVLQHFLHVQNSAKMLVVPSQMAICAPVLACDQSLVVGHTHLESTPQVDWLKLPIVMGPQKATFYAGVPLRSSTGQSLGALCVFDCTARDVDAIPPEALKTLDVVADTIVALVEGKQRVGLDRRRSRVSDDGEGREEGQHESPASSPARKPSLQQRGGYLSPSMPLTNQDAVSV</sequence>
<feature type="compositionally biased region" description="Basic and acidic residues" evidence="5">
    <location>
        <begin position="624"/>
        <end position="643"/>
    </location>
</feature>
<feature type="compositionally biased region" description="Polar residues" evidence="5">
    <location>
        <begin position="58"/>
        <end position="72"/>
    </location>
</feature>
<organism evidence="7 8">
    <name type="scientific">Aphanomyces astaci</name>
    <name type="common">Crayfish plague agent</name>
    <dbReference type="NCBI Taxonomy" id="112090"/>
    <lineage>
        <taxon>Eukaryota</taxon>
        <taxon>Sar</taxon>
        <taxon>Stramenopiles</taxon>
        <taxon>Oomycota</taxon>
        <taxon>Saprolegniomycetes</taxon>
        <taxon>Saprolegniales</taxon>
        <taxon>Verrucalvaceae</taxon>
        <taxon>Aphanomyces</taxon>
    </lineage>
</organism>
<dbReference type="InterPro" id="IPR013083">
    <property type="entry name" value="Znf_RING/FYVE/PHD"/>
</dbReference>
<dbReference type="VEuPathDB" id="FungiDB:H257_08677"/>
<reference evidence="7 8" key="1">
    <citation type="submission" date="2018-08" db="EMBL/GenBank/DDBJ databases">
        <title>Aphanomyces genome sequencing and annotation.</title>
        <authorList>
            <person name="Minardi D."/>
            <person name="Oidtmann B."/>
            <person name="Van Der Giezen M."/>
            <person name="Studholme D.J."/>
        </authorList>
    </citation>
    <scope>NUCLEOTIDE SEQUENCE [LARGE SCALE GENOMIC DNA]</scope>
    <source>
        <strain evidence="7 8">D2</strain>
    </source>
</reference>
<name>A0A397CD80_APHAT</name>
<evidence type="ECO:0000256" key="5">
    <source>
        <dbReference type="SAM" id="MobiDB-lite"/>
    </source>
</evidence>
<dbReference type="Pfam" id="PF01363">
    <property type="entry name" value="FYVE"/>
    <property type="match status" value="1"/>
</dbReference>
<feature type="compositionally biased region" description="Polar residues" evidence="5">
    <location>
        <begin position="8"/>
        <end position="19"/>
    </location>
</feature>
<keyword evidence="1" id="KW-0479">Metal-binding</keyword>
<keyword evidence="3" id="KW-0862">Zinc</keyword>
<feature type="domain" description="FYVE-type" evidence="6">
    <location>
        <begin position="296"/>
        <end position="351"/>
    </location>
</feature>
<dbReference type="CDD" id="cd00065">
    <property type="entry name" value="FYVE_like_SF"/>
    <property type="match status" value="1"/>
</dbReference>
<evidence type="ECO:0000313" key="8">
    <source>
        <dbReference type="Proteomes" id="UP000266643"/>
    </source>
</evidence>
<proteinExistence type="predicted"/>
<dbReference type="SUPFAM" id="SSF57903">
    <property type="entry name" value="FYVE/PHD zinc finger"/>
    <property type="match status" value="1"/>
</dbReference>
<feature type="compositionally biased region" description="Basic and acidic residues" evidence="5">
    <location>
        <begin position="24"/>
        <end position="37"/>
    </location>
</feature>
<dbReference type="PANTHER" id="PTHR43102:SF2">
    <property type="entry name" value="GAF DOMAIN-CONTAINING PROTEIN"/>
    <property type="match status" value="1"/>
</dbReference>
<keyword evidence="2 4" id="KW-0863">Zinc-finger</keyword>
<dbReference type="Gene3D" id="3.30.40.10">
    <property type="entry name" value="Zinc/RING finger domain, C3HC4 (zinc finger)"/>
    <property type="match status" value="1"/>
</dbReference>
<evidence type="ECO:0000313" key="7">
    <source>
        <dbReference type="EMBL" id="RHY40156.1"/>
    </source>
</evidence>
<comment type="caution">
    <text evidence="7">The sequence shown here is derived from an EMBL/GenBank/DDBJ whole genome shotgun (WGS) entry which is preliminary data.</text>
</comment>
<protein>
    <recommendedName>
        <fullName evidence="6">FYVE-type domain-containing protein</fullName>
    </recommendedName>
</protein>
<dbReference type="PANTHER" id="PTHR43102">
    <property type="entry name" value="SLR1143 PROTEIN"/>
    <property type="match status" value="1"/>
</dbReference>
<feature type="compositionally biased region" description="Low complexity" evidence="5">
    <location>
        <begin position="38"/>
        <end position="48"/>
    </location>
</feature>
<evidence type="ECO:0000256" key="3">
    <source>
        <dbReference type="ARBA" id="ARBA00022833"/>
    </source>
</evidence>
<dbReference type="InterPro" id="IPR000306">
    <property type="entry name" value="Znf_FYVE"/>
</dbReference>
<accession>A0A397CD80</accession>
<dbReference type="EMBL" id="QUTD01011320">
    <property type="protein sequence ID" value="RHY40156.1"/>
    <property type="molecule type" value="Genomic_DNA"/>
</dbReference>
<dbReference type="GO" id="GO:0008270">
    <property type="term" value="F:zinc ion binding"/>
    <property type="evidence" value="ECO:0007669"/>
    <property type="project" value="UniProtKB-KW"/>
</dbReference>
<gene>
    <name evidence="7" type="ORF">DYB30_007390</name>
</gene>
<dbReference type="PROSITE" id="PS50178">
    <property type="entry name" value="ZF_FYVE"/>
    <property type="match status" value="1"/>
</dbReference>
<evidence type="ECO:0000256" key="4">
    <source>
        <dbReference type="PROSITE-ProRule" id="PRU00091"/>
    </source>
</evidence>
<dbReference type="InterPro" id="IPR011011">
    <property type="entry name" value="Znf_FYVE_PHD"/>
</dbReference>
<dbReference type="InterPro" id="IPR017455">
    <property type="entry name" value="Znf_FYVE-rel"/>
</dbReference>
<evidence type="ECO:0000259" key="6">
    <source>
        <dbReference type="PROSITE" id="PS50178"/>
    </source>
</evidence>
<feature type="compositionally biased region" description="Polar residues" evidence="5">
    <location>
        <begin position="667"/>
        <end position="677"/>
    </location>
</feature>
<feature type="region of interest" description="Disordered" evidence="5">
    <location>
        <begin position="624"/>
        <end position="677"/>
    </location>
</feature>
<dbReference type="AlphaFoldDB" id="A0A397CD80"/>
<evidence type="ECO:0000256" key="2">
    <source>
        <dbReference type="ARBA" id="ARBA00022771"/>
    </source>
</evidence>